<proteinExistence type="predicted"/>
<dbReference type="EMBL" id="JAAKFY010000020">
    <property type="protein sequence ID" value="KAF3840736.1"/>
    <property type="molecule type" value="Genomic_DNA"/>
</dbReference>
<evidence type="ECO:0000313" key="2">
    <source>
        <dbReference type="Proteomes" id="UP000518266"/>
    </source>
</evidence>
<dbReference type="Proteomes" id="UP000518266">
    <property type="component" value="Unassembled WGS sequence"/>
</dbReference>
<gene>
    <name evidence="1" type="ORF">F7725_006598</name>
</gene>
<evidence type="ECO:0000313" key="1">
    <source>
        <dbReference type="EMBL" id="KAF3840736.1"/>
    </source>
</evidence>
<name>A0A7J5XUC9_DISMA</name>
<reference evidence="1 2" key="1">
    <citation type="submission" date="2020-03" db="EMBL/GenBank/DDBJ databases">
        <title>Dissostichus mawsoni Genome sequencing and assembly.</title>
        <authorList>
            <person name="Park H."/>
        </authorList>
    </citation>
    <scope>NUCLEOTIDE SEQUENCE [LARGE SCALE GENOMIC DNA]</scope>
    <source>
        <strain evidence="1">DM0001</strain>
        <tissue evidence="1">Muscle</tissue>
    </source>
</reference>
<comment type="caution">
    <text evidence="1">The sequence shown here is derived from an EMBL/GenBank/DDBJ whole genome shotgun (WGS) entry which is preliminary data.</text>
</comment>
<organism evidence="1 2">
    <name type="scientific">Dissostichus mawsoni</name>
    <name type="common">Antarctic cod</name>
    <dbReference type="NCBI Taxonomy" id="36200"/>
    <lineage>
        <taxon>Eukaryota</taxon>
        <taxon>Metazoa</taxon>
        <taxon>Chordata</taxon>
        <taxon>Craniata</taxon>
        <taxon>Vertebrata</taxon>
        <taxon>Euteleostomi</taxon>
        <taxon>Actinopterygii</taxon>
        <taxon>Neopterygii</taxon>
        <taxon>Teleostei</taxon>
        <taxon>Neoteleostei</taxon>
        <taxon>Acanthomorphata</taxon>
        <taxon>Eupercaria</taxon>
        <taxon>Perciformes</taxon>
        <taxon>Notothenioidei</taxon>
        <taxon>Nototheniidae</taxon>
        <taxon>Dissostichus</taxon>
    </lineage>
</organism>
<sequence>MKRDDGDVDLVCRAEQPDPLVGAQVNQRVSAEPHHAGPQLQASALSVTEPLQLRHKALLVHQEAGLPHPVSQGRDLKSLTAPISVTAFQPMTSRQEQLNTTLRVHLSMSTTDSAETPSRQGSLCSPASVSYPLLTITAHTSAPALCSSAPLAPFSLSLRFPPRESRGNLVEESMGVVVT</sequence>
<accession>A0A7J5XUC9</accession>
<keyword evidence="2" id="KW-1185">Reference proteome</keyword>
<protein>
    <submittedName>
        <fullName evidence="1">Uncharacterized protein</fullName>
    </submittedName>
</protein>
<dbReference type="AlphaFoldDB" id="A0A7J5XUC9"/>